<evidence type="ECO:0000313" key="1">
    <source>
        <dbReference type="EMBL" id="SEA14855.1"/>
    </source>
</evidence>
<dbReference type="EMBL" id="FNQY01000009">
    <property type="protein sequence ID" value="SEA14855.1"/>
    <property type="molecule type" value="Genomic_DNA"/>
</dbReference>
<evidence type="ECO:0000313" key="2">
    <source>
        <dbReference type="Proteomes" id="UP000199041"/>
    </source>
</evidence>
<dbReference type="Proteomes" id="UP000199041">
    <property type="component" value="Unassembled WGS sequence"/>
</dbReference>
<dbReference type="AlphaFoldDB" id="A0A1H3YTG5"/>
<accession>A0A1H3YTG5</accession>
<gene>
    <name evidence="1" type="ORF">SAMN05192529_10944</name>
</gene>
<reference evidence="1 2" key="1">
    <citation type="submission" date="2016-10" db="EMBL/GenBank/DDBJ databases">
        <authorList>
            <person name="de Groot N.N."/>
        </authorList>
    </citation>
    <scope>NUCLEOTIDE SEQUENCE [LARGE SCALE GENOMIC DNA]</scope>
    <source>
        <strain evidence="1 2">Vu-144</strain>
    </source>
</reference>
<organism evidence="1 2">
    <name type="scientific">Arachidicoccus rhizosphaerae</name>
    <dbReference type="NCBI Taxonomy" id="551991"/>
    <lineage>
        <taxon>Bacteria</taxon>
        <taxon>Pseudomonadati</taxon>
        <taxon>Bacteroidota</taxon>
        <taxon>Chitinophagia</taxon>
        <taxon>Chitinophagales</taxon>
        <taxon>Chitinophagaceae</taxon>
        <taxon>Arachidicoccus</taxon>
    </lineage>
</organism>
<keyword evidence="2" id="KW-1185">Reference proteome</keyword>
<dbReference type="STRING" id="551991.SAMN05192529_10944"/>
<sequence length="188" mass="21415">MRTKVNGEIHGKLLKNDFRQFKNDIYRNVNLMNKKLRIKIDGKPVSFVDTVPESLSEALIKHVDVVRWSVVFNSVDLLGQKVENSECSFWKIDMEVPVAAGVNLELDEMKSLLFLNIGESVRAQFRPGEVFYFERGHQKTIQLPTSEISLFAGASRVRHEMILLDLKNGDRFAAEEAMLKALSGKSFN</sequence>
<protein>
    <submittedName>
        <fullName evidence="1">Uncharacterized protein</fullName>
    </submittedName>
</protein>
<dbReference type="RefSeq" id="WP_091397009.1">
    <property type="nucleotide sequence ID" value="NZ_FNQY01000009.1"/>
</dbReference>
<name>A0A1H3YTG5_9BACT</name>
<proteinExistence type="predicted"/>